<dbReference type="InterPro" id="IPR016883">
    <property type="entry name" value="UCP028431"/>
</dbReference>
<accession>A0A9D9NJ93</accession>
<dbReference type="Gene3D" id="1.50.10.140">
    <property type="match status" value="1"/>
</dbReference>
<sequence length="372" mass="42182">MTSGGSGFGIMTIPVAVSRGFISREEAVERMLKIVTFLDETAETFHGAFPHWLDGSTGKVIPFSSNDNGADLVETAFLIQGLLTVKEFFDGETQDEQLIREKITSIWERVEWSWFRKNGENRLYWHWSPDKDWAMNMPVSGWNEGLIVYVLAASSPTYPVDRQVYDEGWTGNGSFRNGKEFYGIELPLGQDYGGPLFFTHYSFLGLDPRNLSDAYADYWEQNTAHARINHAYCKDNPKGWYGYSDSCWGLTASDYPDGYTASSPTNDTGTIAPTAALSSFPYTPEESMAAMKYFYYILGDRLWGEYGFKDAFNLDRRWIASSYIAIDQGPIVIMMENYRTGLLWDLFMKNSDILTGLSRLGFTVSRQSAVLR</sequence>
<reference evidence="2" key="1">
    <citation type="submission" date="2020-10" db="EMBL/GenBank/DDBJ databases">
        <authorList>
            <person name="Gilroy R."/>
        </authorList>
    </citation>
    <scope>NUCLEOTIDE SEQUENCE</scope>
    <source>
        <strain evidence="2">B1-13419</strain>
    </source>
</reference>
<dbReference type="EMBL" id="JADIMD010000116">
    <property type="protein sequence ID" value="MBO8475128.1"/>
    <property type="molecule type" value="Genomic_DNA"/>
</dbReference>
<dbReference type="Pfam" id="PF10091">
    <property type="entry name" value="Glycoamylase"/>
    <property type="match status" value="1"/>
</dbReference>
<evidence type="ECO:0000259" key="1">
    <source>
        <dbReference type="Pfam" id="PF10091"/>
    </source>
</evidence>
<dbReference type="Proteomes" id="UP000823757">
    <property type="component" value="Unassembled WGS sequence"/>
</dbReference>
<organism evidence="2 3">
    <name type="scientific">Candidatus Cryptobacteroides faecigallinarum</name>
    <dbReference type="NCBI Taxonomy" id="2840763"/>
    <lineage>
        <taxon>Bacteria</taxon>
        <taxon>Pseudomonadati</taxon>
        <taxon>Bacteroidota</taxon>
        <taxon>Bacteroidia</taxon>
        <taxon>Bacteroidales</taxon>
        <taxon>Candidatus Cryptobacteroides</taxon>
    </lineage>
</organism>
<comment type="caution">
    <text evidence="2">The sequence shown here is derived from an EMBL/GenBank/DDBJ whole genome shotgun (WGS) entry which is preliminary data.</text>
</comment>
<name>A0A9D9NJ93_9BACT</name>
<evidence type="ECO:0000313" key="2">
    <source>
        <dbReference type="EMBL" id="MBO8475128.1"/>
    </source>
</evidence>
<gene>
    <name evidence="2" type="ORF">IAB91_07560</name>
</gene>
<proteinExistence type="predicted"/>
<reference evidence="2" key="2">
    <citation type="journal article" date="2021" name="PeerJ">
        <title>Extensive microbial diversity within the chicken gut microbiome revealed by metagenomics and culture.</title>
        <authorList>
            <person name="Gilroy R."/>
            <person name="Ravi A."/>
            <person name="Getino M."/>
            <person name="Pursley I."/>
            <person name="Horton D.L."/>
            <person name="Alikhan N.F."/>
            <person name="Baker D."/>
            <person name="Gharbi K."/>
            <person name="Hall N."/>
            <person name="Watson M."/>
            <person name="Adriaenssens E.M."/>
            <person name="Foster-Nyarko E."/>
            <person name="Jarju S."/>
            <person name="Secka A."/>
            <person name="Antonio M."/>
            <person name="Oren A."/>
            <person name="Chaudhuri R.R."/>
            <person name="La Ragione R."/>
            <person name="Hildebrand F."/>
            <person name="Pallen M.J."/>
        </authorList>
    </citation>
    <scope>NUCLEOTIDE SEQUENCE</scope>
    <source>
        <strain evidence="2">B1-13419</strain>
    </source>
</reference>
<feature type="domain" description="Glycoamylase-like" evidence="1">
    <location>
        <begin position="138"/>
        <end position="350"/>
    </location>
</feature>
<dbReference type="InterPro" id="IPR019282">
    <property type="entry name" value="Glycoamylase-like_cons_dom"/>
</dbReference>
<evidence type="ECO:0000313" key="3">
    <source>
        <dbReference type="Proteomes" id="UP000823757"/>
    </source>
</evidence>
<dbReference type="AlphaFoldDB" id="A0A9D9NJ93"/>
<dbReference type="PIRSF" id="PIRSF028431">
    <property type="entry name" value="UCP028431"/>
    <property type="match status" value="1"/>
</dbReference>
<protein>
    <recommendedName>
        <fullName evidence="1">Glycoamylase-like domain-containing protein</fullName>
    </recommendedName>
</protein>